<evidence type="ECO:0000259" key="1">
    <source>
        <dbReference type="PROSITE" id="PS50883"/>
    </source>
</evidence>
<evidence type="ECO:0000313" key="3">
    <source>
        <dbReference type="Proteomes" id="UP000001955"/>
    </source>
</evidence>
<dbReference type="SMART" id="SM00052">
    <property type="entry name" value="EAL"/>
    <property type="match status" value="1"/>
</dbReference>
<dbReference type="Proteomes" id="UP000001955">
    <property type="component" value="Chromosome"/>
</dbReference>
<organism evidence="2 3">
    <name type="scientific">Shimwellia blattae (strain ATCC 29907 / DSM 4481 / JCM 1650 / NBRC 105725 / CDC 9005-74)</name>
    <name type="common">Escherichia blattae</name>
    <dbReference type="NCBI Taxonomy" id="630626"/>
    <lineage>
        <taxon>Bacteria</taxon>
        <taxon>Pseudomonadati</taxon>
        <taxon>Pseudomonadota</taxon>
        <taxon>Gammaproteobacteria</taxon>
        <taxon>Enterobacterales</taxon>
        <taxon>Enterobacteriaceae</taxon>
        <taxon>Shimwellia</taxon>
    </lineage>
</organism>
<dbReference type="KEGG" id="ebt:EBL_c00410"/>
<dbReference type="PROSITE" id="PS50883">
    <property type="entry name" value="EAL"/>
    <property type="match status" value="1"/>
</dbReference>
<reference evidence="2 3" key="1">
    <citation type="journal article" date="2012" name="J. Bacteriol.">
        <title>Complete genome sequence of the B12-producing Shimwellia blattae strain DSM 4481, isolated from a cockroach.</title>
        <authorList>
            <person name="Brzuszkiewicz E."/>
            <person name="Waschkowitz T."/>
            <person name="Wiezer A."/>
            <person name="Daniel R."/>
        </authorList>
    </citation>
    <scope>NUCLEOTIDE SEQUENCE [LARGE SCALE GENOMIC DNA]</scope>
    <source>
        <strain evidence="3">ATCC 29907 / DSM 4481 / JCM 1650 / NBRC 105725 / CDC 9005-74</strain>
    </source>
</reference>
<dbReference type="InterPro" id="IPR050706">
    <property type="entry name" value="Cyclic-di-GMP_PDE-like"/>
</dbReference>
<proteinExistence type="predicted"/>
<dbReference type="HOGENOM" id="CLU_089254_3_0_6"/>
<dbReference type="RefSeq" id="WP_002440790.1">
    <property type="nucleotide sequence ID" value="NC_017910.1"/>
</dbReference>
<dbReference type="eggNOG" id="COG2200">
    <property type="taxonomic scope" value="Bacteria"/>
</dbReference>
<dbReference type="GO" id="GO:0071111">
    <property type="term" value="F:cyclic-guanylate-specific phosphodiesterase activity"/>
    <property type="evidence" value="ECO:0007669"/>
    <property type="project" value="InterPro"/>
</dbReference>
<protein>
    <submittedName>
        <fullName evidence="2">Putative cyclic diguanylate phosphodiesterase</fullName>
    </submittedName>
</protein>
<dbReference type="STRING" id="630626.EBL_c00410"/>
<sequence length="231" mass="27119">MDISTVSQPWKTDIHYVFERMFSQHGKLVAVECLSRFNNEILTPEEFFHSATPALRTAIFLDQLALIESRQSWFARHHITVTLNVDDDILDLFHDAQFIERIHRIPCVHFEINEHSQRLLSDFFSAIAQQRSPVFWLDDYGSGYAGIDVIRRHHFGYIKINKDAFWFLEDNAFGQHYMRSLLSFLHNNQHHVIIEGVENQAQIDWLAGMDWYALQGHYWPALSMDELIASV</sequence>
<dbReference type="PATRIC" id="fig|630626.3.peg.42"/>
<dbReference type="Pfam" id="PF00563">
    <property type="entry name" value="EAL"/>
    <property type="match status" value="1"/>
</dbReference>
<dbReference type="InterPro" id="IPR001633">
    <property type="entry name" value="EAL_dom"/>
</dbReference>
<dbReference type="PANTHER" id="PTHR33121:SF78">
    <property type="entry name" value="CYCLIC DI-GMP PHOSPHODIESTERASE PDEH"/>
    <property type="match status" value="1"/>
</dbReference>
<accession>K6VZJ5</accession>
<dbReference type="AlphaFoldDB" id="I2B3S4"/>
<dbReference type="SUPFAM" id="SSF141868">
    <property type="entry name" value="EAL domain-like"/>
    <property type="match status" value="1"/>
</dbReference>
<dbReference type="InterPro" id="IPR035919">
    <property type="entry name" value="EAL_sf"/>
</dbReference>
<dbReference type="OrthoDB" id="6614383at2"/>
<name>I2B3S4_SHIBC</name>
<gene>
    <name evidence="2" type="primary">yhjH</name>
    <name evidence="2" type="ordered locus">EBL_c00410</name>
</gene>
<accession>I2B3S4</accession>
<dbReference type="EMBL" id="CP001560">
    <property type="protein sequence ID" value="AFJ45178.1"/>
    <property type="molecule type" value="Genomic_DNA"/>
</dbReference>
<dbReference type="PANTHER" id="PTHR33121">
    <property type="entry name" value="CYCLIC DI-GMP PHOSPHODIESTERASE PDEF"/>
    <property type="match status" value="1"/>
</dbReference>
<dbReference type="Gene3D" id="3.20.20.450">
    <property type="entry name" value="EAL domain"/>
    <property type="match status" value="1"/>
</dbReference>
<keyword evidence="3" id="KW-1185">Reference proteome</keyword>
<evidence type="ECO:0000313" key="2">
    <source>
        <dbReference type="EMBL" id="AFJ45178.1"/>
    </source>
</evidence>
<feature type="domain" description="EAL" evidence="1">
    <location>
        <begin position="1"/>
        <end position="231"/>
    </location>
</feature>